<feature type="region of interest" description="Disordered" evidence="1">
    <location>
        <begin position="1078"/>
        <end position="1107"/>
    </location>
</feature>
<feature type="transmembrane region" description="Helical" evidence="2">
    <location>
        <begin position="717"/>
        <end position="740"/>
    </location>
</feature>
<dbReference type="Pfam" id="PF01636">
    <property type="entry name" value="APH"/>
    <property type="match status" value="1"/>
</dbReference>
<dbReference type="InterPro" id="IPR041726">
    <property type="entry name" value="ACAD10_11_N"/>
</dbReference>
<dbReference type="GO" id="GO:0004672">
    <property type="term" value="F:protein kinase activity"/>
    <property type="evidence" value="ECO:0007669"/>
    <property type="project" value="InterPro"/>
</dbReference>
<evidence type="ECO:0000259" key="4">
    <source>
        <dbReference type="Pfam" id="PF23190"/>
    </source>
</evidence>
<dbReference type="SUPFAM" id="SSF56112">
    <property type="entry name" value="Protein kinase-like (PK-like)"/>
    <property type="match status" value="1"/>
</dbReference>
<feature type="transmembrane region" description="Helical" evidence="2">
    <location>
        <begin position="752"/>
        <end position="772"/>
    </location>
</feature>
<accession>A0A367LKN3</accession>
<feature type="transmembrane region" description="Helical" evidence="2">
    <location>
        <begin position="784"/>
        <end position="805"/>
    </location>
</feature>
<evidence type="ECO:0000259" key="5">
    <source>
        <dbReference type="Pfam" id="PF23317"/>
    </source>
</evidence>
<keyword evidence="2" id="KW-1133">Transmembrane helix</keyword>
<comment type="caution">
    <text evidence="6">The sequence shown here is derived from an EMBL/GenBank/DDBJ whole genome shotgun (WGS) entry which is preliminary data.</text>
</comment>
<dbReference type="InterPro" id="IPR011009">
    <property type="entry name" value="Kinase-like_dom_sf"/>
</dbReference>
<keyword evidence="7" id="KW-1185">Reference proteome</keyword>
<feature type="transmembrane region" description="Helical" evidence="2">
    <location>
        <begin position="659"/>
        <end position="677"/>
    </location>
</feature>
<feature type="domain" description="Aminoglycoside phosphotransferase" evidence="3">
    <location>
        <begin position="31"/>
        <end position="264"/>
    </location>
</feature>
<dbReference type="EMBL" id="LKCN02000003">
    <property type="protein sequence ID" value="RCI14822.1"/>
    <property type="molecule type" value="Genomic_DNA"/>
</dbReference>
<gene>
    <name evidence="6" type="ORF">L249_6393</name>
</gene>
<feature type="domain" description="YVC1 N-terminal linker helical" evidence="4">
    <location>
        <begin position="448"/>
        <end position="623"/>
    </location>
</feature>
<feature type="region of interest" description="Disordered" evidence="1">
    <location>
        <begin position="359"/>
        <end position="408"/>
    </location>
</feature>
<dbReference type="STRING" id="1330021.A0A367LKN3"/>
<dbReference type="CDD" id="cd05154">
    <property type="entry name" value="ACAD10_11_N-like"/>
    <property type="match status" value="1"/>
</dbReference>
<name>A0A367LKN3_9HYPO</name>
<sequence>MAGRVRQPIDEASLERYLEKAVPQIKKPIELKQFGFGQSNPTYLITDADGQRLVLRKKPPGKLLSQTAHKVEREYRIMRALDATDVPVPKTYCLCEEASVIGTPFYVMEFIDGRILEDFAMPDVGADERTRMWRTATETLARLHAVDFGKVGLANFGRHAGFYDRQVRTWSNICAKQEVVTDVDTGEPVGRLPHQDDMMRFFSDEELRPRDRATLVHGDFKIDNLVFHKTEPRVIGILDWEMSTIGHPLSDVCNFLTQYYTAGQTQMKRFSNKGFLPGQTPGLPTVEQIVRWYGEASGYDLSRDLTWGMAFNTFRLAAVVQGIAARQAARQASSEQAKVYATTRGPLAELAWQLVQAAAKEKKTTTTTNSRLQTMADRRRRITLPPPPPPPPAPPPPPSSASPYPAHPLDAERLPLLSRLPRESENGEHQVYSCMSNPHSHLPVYTNIHRIRRDITSVVEDYLSLEQLRDVRINVTVIRPLVDKFYELGDVSIVYCLLVNRAQFLMEESQSSNRQNVNWSRATLCELIATRILRRFGEDYGGAEGLLLLAHVLVAGFQPFQNAPPNICDEARLQTPWKLRRTLPALELAITTESKHFLSSTTSQRVVSAIYDGRIIYTPSTFWDIIPDHYKLKPISLYDPRESPLLNQYRLIVPRTRTILEAIQFGILLGLYVGVMLKRDKGSISLLETVFAIYAFGWALDQLATILAHGWDVYTQNLWSFLDVTFTCIFSVYLALRLYGLQLGDPVPAQQAYDVLALAAPVLVPRLAFILLSDNLIFLSLRSMMADFFLLTALSAWCFFGFLLSMRWLGEGVHPLVTISKWMIFIWFGLDGTGIQRSTEFHWLYGPCIMIAFAFLGNTLFLTILVSMLSNTFSNISTNATAEMQFRRAVLTLEGVKADAIFAYQPPFNLLAVFILLPLKFVVGPRWFHKIHVAMVRLVNLPLLLVIAVAERRLLWPAGEADGVQPTMRRRLWRKWQVSTTHRDIRDVFRVPPPDDVHDDIAVDDDLTHHLIRRQFTRQTSTNEVQPRKPSRRDSMFPGLSSKLRGSFTEESEEQGAMAAKVDAMEKSLQRMEAMLSKLTGLDDSSSSGSDGEGLTIESSAKGMGQM</sequence>
<dbReference type="PANTHER" id="PTHR35859">
    <property type="entry name" value="NONSELECTIVE CATION CHANNEL PROTEIN"/>
    <property type="match status" value="1"/>
</dbReference>
<dbReference type="Proteomes" id="UP000253664">
    <property type="component" value="Unassembled WGS sequence"/>
</dbReference>
<keyword evidence="2" id="KW-0472">Membrane</keyword>
<reference evidence="6 7" key="1">
    <citation type="journal article" date="2015" name="BMC Genomics">
        <title>Insights from the genome of Ophiocordyceps polyrhachis-furcata to pathogenicity and host specificity in insect fungi.</title>
        <authorList>
            <person name="Wichadakul D."/>
            <person name="Kobmoo N."/>
            <person name="Ingsriswang S."/>
            <person name="Tangphatsornruang S."/>
            <person name="Chantasingh D."/>
            <person name="Luangsa-ard J.J."/>
            <person name="Eurwilaichitr L."/>
        </authorList>
    </citation>
    <scope>NUCLEOTIDE SEQUENCE [LARGE SCALE GENOMIC DNA]</scope>
    <source>
        <strain evidence="6 7">BCC 54312</strain>
    </source>
</reference>
<dbReference type="PANTHER" id="PTHR35859:SF1">
    <property type="entry name" value="NONSELECTIVE CATION CHANNEL PROTEIN"/>
    <property type="match status" value="1"/>
</dbReference>
<dbReference type="InterPro" id="IPR052971">
    <property type="entry name" value="TRP_calcium_channel"/>
</dbReference>
<feature type="compositionally biased region" description="Low complexity" evidence="1">
    <location>
        <begin position="1078"/>
        <end position="1095"/>
    </location>
</feature>
<dbReference type="PROSITE" id="PS00108">
    <property type="entry name" value="PROTEIN_KINASE_ST"/>
    <property type="match status" value="1"/>
</dbReference>
<feature type="transmembrane region" description="Helical" evidence="2">
    <location>
        <begin position="842"/>
        <end position="866"/>
    </location>
</feature>
<evidence type="ECO:0000259" key="3">
    <source>
        <dbReference type="Pfam" id="PF01636"/>
    </source>
</evidence>
<feature type="transmembrane region" description="Helical" evidence="2">
    <location>
        <begin position="901"/>
        <end position="919"/>
    </location>
</feature>
<dbReference type="Gene3D" id="3.90.1200.10">
    <property type="match status" value="1"/>
</dbReference>
<organism evidence="6 7">
    <name type="scientific">Ophiocordyceps polyrhachis-furcata BCC 54312</name>
    <dbReference type="NCBI Taxonomy" id="1330021"/>
    <lineage>
        <taxon>Eukaryota</taxon>
        <taxon>Fungi</taxon>
        <taxon>Dikarya</taxon>
        <taxon>Ascomycota</taxon>
        <taxon>Pezizomycotina</taxon>
        <taxon>Sordariomycetes</taxon>
        <taxon>Hypocreomycetidae</taxon>
        <taxon>Hypocreales</taxon>
        <taxon>Ophiocordycipitaceae</taxon>
        <taxon>Ophiocordyceps</taxon>
    </lineage>
</organism>
<dbReference type="InterPro" id="IPR056336">
    <property type="entry name" value="YVC1_C"/>
</dbReference>
<proteinExistence type="predicted"/>
<dbReference type="Pfam" id="PF23317">
    <property type="entry name" value="YVC1_C"/>
    <property type="match status" value="1"/>
</dbReference>
<feature type="compositionally biased region" description="Pro residues" evidence="1">
    <location>
        <begin position="384"/>
        <end position="400"/>
    </location>
</feature>
<evidence type="ECO:0000313" key="7">
    <source>
        <dbReference type="Proteomes" id="UP000253664"/>
    </source>
</evidence>
<keyword evidence="2" id="KW-0812">Transmembrane</keyword>
<evidence type="ECO:0000256" key="2">
    <source>
        <dbReference type="SAM" id="Phobius"/>
    </source>
</evidence>
<dbReference type="OrthoDB" id="2373987at2759"/>
<dbReference type="Gene3D" id="3.30.200.20">
    <property type="entry name" value="Phosphorylase Kinase, domain 1"/>
    <property type="match status" value="1"/>
</dbReference>
<dbReference type="AlphaFoldDB" id="A0A367LKN3"/>
<dbReference type="Pfam" id="PF23190">
    <property type="entry name" value="LHD_TRPY1"/>
    <property type="match status" value="1"/>
</dbReference>
<evidence type="ECO:0000256" key="1">
    <source>
        <dbReference type="SAM" id="MobiDB-lite"/>
    </source>
</evidence>
<protein>
    <submittedName>
        <fullName evidence="6">Uncharacterized protein</fullName>
    </submittedName>
</protein>
<dbReference type="InterPro" id="IPR002575">
    <property type="entry name" value="Aminoglycoside_PTrfase"/>
</dbReference>
<dbReference type="InterPro" id="IPR008271">
    <property type="entry name" value="Ser/Thr_kinase_AS"/>
</dbReference>
<dbReference type="InterPro" id="IPR056337">
    <property type="entry name" value="LHD_YVC1"/>
</dbReference>
<feature type="domain" description="Calcium channel YVC1-like C-terminal transmembrane" evidence="5">
    <location>
        <begin position="665"/>
        <end position="955"/>
    </location>
</feature>
<evidence type="ECO:0000313" key="6">
    <source>
        <dbReference type="EMBL" id="RCI14822.1"/>
    </source>
</evidence>
<feature type="transmembrane region" description="Helical" evidence="2">
    <location>
        <begin position="689"/>
        <end position="711"/>
    </location>
</feature>
<feature type="region of interest" description="Disordered" evidence="1">
    <location>
        <begin position="1018"/>
        <end position="1058"/>
    </location>
</feature>